<evidence type="ECO:0000313" key="2">
    <source>
        <dbReference type="EMBL" id="PRR79944.1"/>
    </source>
</evidence>
<feature type="domain" description="UPF0033" evidence="1">
    <location>
        <begin position="4"/>
        <end position="73"/>
    </location>
</feature>
<dbReference type="Proteomes" id="UP000239706">
    <property type="component" value="Unassembled WGS sequence"/>
</dbReference>
<accession>A0A2T0B7T0</accession>
<dbReference type="OrthoDB" id="9800872at2"/>
<dbReference type="RefSeq" id="WP_106062837.1">
    <property type="nucleotide sequence ID" value="NZ_PVXO01000012.1"/>
</dbReference>
<dbReference type="CDD" id="cd00291">
    <property type="entry name" value="SirA_YedF_YeeD"/>
    <property type="match status" value="1"/>
</dbReference>
<comment type="caution">
    <text evidence="2">The sequence shown here is derived from an EMBL/GenBank/DDBJ whole genome shotgun (WGS) entry which is preliminary data.</text>
</comment>
<reference evidence="2 3" key="1">
    <citation type="submission" date="2018-03" db="EMBL/GenBank/DDBJ databases">
        <title>Genome sequence of Clostridium liquoris DSM 100320.</title>
        <authorList>
            <person name="Poehlein A."/>
            <person name="Daniel R."/>
        </authorList>
    </citation>
    <scope>NUCLEOTIDE SEQUENCE [LARGE SCALE GENOMIC DNA]</scope>
    <source>
        <strain evidence="2 3">DSM 100320</strain>
    </source>
</reference>
<dbReference type="Pfam" id="PF01206">
    <property type="entry name" value="TusA"/>
    <property type="match status" value="1"/>
</dbReference>
<dbReference type="SUPFAM" id="SSF64307">
    <property type="entry name" value="SirA-like"/>
    <property type="match status" value="1"/>
</dbReference>
<dbReference type="Gene3D" id="3.30.110.40">
    <property type="entry name" value="TusA-like domain"/>
    <property type="match status" value="1"/>
</dbReference>
<dbReference type="EMBL" id="PVXO01000012">
    <property type="protein sequence ID" value="PRR79944.1"/>
    <property type="molecule type" value="Genomic_DNA"/>
</dbReference>
<evidence type="ECO:0000313" key="3">
    <source>
        <dbReference type="Proteomes" id="UP000239706"/>
    </source>
</evidence>
<dbReference type="AlphaFoldDB" id="A0A2T0B7T0"/>
<evidence type="ECO:0000259" key="1">
    <source>
        <dbReference type="Pfam" id="PF01206"/>
    </source>
</evidence>
<dbReference type="InterPro" id="IPR001455">
    <property type="entry name" value="TusA-like"/>
</dbReference>
<protein>
    <submittedName>
        <fullName evidence="2">SirA-like protein</fullName>
    </submittedName>
</protein>
<keyword evidence="3" id="KW-1185">Reference proteome</keyword>
<proteinExistence type="predicted"/>
<name>A0A2T0B7T0_9CLOT</name>
<organism evidence="2 3">
    <name type="scientific">Clostridium liquoris</name>
    <dbReference type="NCBI Taxonomy" id="1289519"/>
    <lineage>
        <taxon>Bacteria</taxon>
        <taxon>Bacillati</taxon>
        <taxon>Bacillota</taxon>
        <taxon>Clostridia</taxon>
        <taxon>Eubacteriales</taxon>
        <taxon>Clostridiaceae</taxon>
        <taxon>Clostridium</taxon>
    </lineage>
</organism>
<dbReference type="InterPro" id="IPR036868">
    <property type="entry name" value="TusA-like_sf"/>
</dbReference>
<gene>
    <name evidence="2" type="ORF">CLLI_06770</name>
</gene>
<sequence length="74" mass="8536">MAVRELNCLYEPCPIPLIKAVKELKTMQCGDILVLRSDQSCIGVIVEEWGQQNNYLVRVVDLENGEWEIYIQKP</sequence>